<dbReference type="Pfam" id="PF05120">
    <property type="entry name" value="GvpG"/>
    <property type="match status" value="1"/>
</dbReference>
<sequence>MIFLLDDILLSPIKGLVWVADKLKDMAESEMTDDSRIHEELLELQMRFELDEMTEEEYLSKEAELMARLEEIMERKEEL</sequence>
<dbReference type="InterPro" id="IPR007804">
    <property type="entry name" value="GvpG"/>
</dbReference>
<keyword evidence="2" id="KW-1185">Reference proteome</keyword>
<dbReference type="EMBL" id="CP000698">
    <property type="protein sequence ID" value="ABQ27004.1"/>
    <property type="molecule type" value="Genomic_DNA"/>
</dbReference>
<dbReference type="AlphaFoldDB" id="A5G5D6"/>
<dbReference type="HOGENOM" id="CLU_162460_1_0_7"/>
<evidence type="ECO:0000313" key="1">
    <source>
        <dbReference type="EMBL" id="ABQ27004.1"/>
    </source>
</evidence>
<evidence type="ECO:0000313" key="2">
    <source>
        <dbReference type="Proteomes" id="UP000006695"/>
    </source>
</evidence>
<gene>
    <name evidence="1" type="ordered locus">Gura_2831</name>
</gene>
<accession>A5G5D6</accession>
<proteinExistence type="predicted"/>
<protein>
    <submittedName>
        <fullName evidence="1">Gas vesicle G</fullName>
    </submittedName>
</protein>
<dbReference type="STRING" id="351605.Gura_2831"/>
<name>A5G5D6_GEOUR</name>
<organism evidence="1 2">
    <name type="scientific">Geotalea uraniireducens (strain Rf4)</name>
    <name type="common">Geobacter uraniireducens</name>
    <dbReference type="NCBI Taxonomy" id="351605"/>
    <lineage>
        <taxon>Bacteria</taxon>
        <taxon>Pseudomonadati</taxon>
        <taxon>Thermodesulfobacteriota</taxon>
        <taxon>Desulfuromonadia</taxon>
        <taxon>Geobacterales</taxon>
        <taxon>Geobacteraceae</taxon>
        <taxon>Geotalea</taxon>
    </lineage>
</organism>
<dbReference type="KEGG" id="gur:Gura_2831"/>
<dbReference type="Proteomes" id="UP000006695">
    <property type="component" value="Chromosome"/>
</dbReference>
<dbReference type="RefSeq" id="WP_011939678.1">
    <property type="nucleotide sequence ID" value="NC_009483.1"/>
</dbReference>
<reference evidence="1 2" key="1">
    <citation type="submission" date="2007-05" db="EMBL/GenBank/DDBJ databases">
        <title>Complete sequence of Geobacter uraniireducens Rf4.</title>
        <authorList>
            <consortium name="US DOE Joint Genome Institute"/>
            <person name="Copeland A."/>
            <person name="Lucas S."/>
            <person name="Lapidus A."/>
            <person name="Barry K."/>
            <person name="Detter J.C."/>
            <person name="Glavina del Rio T."/>
            <person name="Hammon N."/>
            <person name="Israni S."/>
            <person name="Dalin E."/>
            <person name="Tice H."/>
            <person name="Pitluck S."/>
            <person name="Chertkov O."/>
            <person name="Brettin T."/>
            <person name="Bruce D."/>
            <person name="Han C."/>
            <person name="Schmutz J."/>
            <person name="Larimer F."/>
            <person name="Land M."/>
            <person name="Hauser L."/>
            <person name="Kyrpides N."/>
            <person name="Mikhailova N."/>
            <person name="Shelobolina E."/>
            <person name="Aklujkar M."/>
            <person name="Lovley D."/>
            <person name="Richardson P."/>
        </authorList>
    </citation>
    <scope>NUCLEOTIDE SEQUENCE [LARGE SCALE GENOMIC DNA]</scope>
    <source>
        <strain evidence="1 2">Rf4</strain>
    </source>
</reference>